<accession>A0A812GPH4</accession>
<organism evidence="1 2">
    <name type="scientific">Symbiodinium natans</name>
    <dbReference type="NCBI Taxonomy" id="878477"/>
    <lineage>
        <taxon>Eukaryota</taxon>
        <taxon>Sar</taxon>
        <taxon>Alveolata</taxon>
        <taxon>Dinophyceae</taxon>
        <taxon>Suessiales</taxon>
        <taxon>Symbiodiniaceae</taxon>
        <taxon>Symbiodinium</taxon>
    </lineage>
</organism>
<evidence type="ECO:0000313" key="1">
    <source>
        <dbReference type="EMBL" id="CAE6927815.1"/>
    </source>
</evidence>
<protein>
    <submittedName>
        <fullName evidence="1">Uncharacterized protein</fullName>
    </submittedName>
</protein>
<name>A0A812GPH4_9DINO</name>
<proteinExistence type="predicted"/>
<dbReference type="EMBL" id="CAJNDS010000035">
    <property type="protein sequence ID" value="CAE6927815.1"/>
    <property type="molecule type" value="Genomic_DNA"/>
</dbReference>
<dbReference type="AlphaFoldDB" id="A0A812GPH4"/>
<comment type="caution">
    <text evidence="1">The sequence shown here is derived from an EMBL/GenBank/DDBJ whole genome shotgun (WGS) entry which is preliminary data.</text>
</comment>
<reference evidence="1" key="1">
    <citation type="submission" date="2021-02" db="EMBL/GenBank/DDBJ databases">
        <authorList>
            <person name="Dougan E. K."/>
            <person name="Rhodes N."/>
            <person name="Thang M."/>
            <person name="Chan C."/>
        </authorList>
    </citation>
    <scope>NUCLEOTIDE SEQUENCE</scope>
</reference>
<dbReference type="Proteomes" id="UP000604046">
    <property type="component" value="Unassembled WGS sequence"/>
</dbReference>
<keyword evidence="2" id="KW-1185">Reference proteome</keyword>
<sequence>MLNAAERLATLAAGTACPPAPNVAVAQTVGIGENTLSSFFGELDPDLELVRSTLVKLGYDMSQEDVNPVLLDIQALGTDEFFSGLPGDTTLRAKAAFKRFLNMSSPFTSQEASQSTDSDLLLKTALRVAGMSDPVAEEAERLKHKQTVGELAQRLELGMFAPSLLPDADLLRKVSSAAQVGHFPQPDRKQLLDHEGPRAFAKQLWQILRSGIALLLMQRMSPAALFSELGLALQIASETPGDDKQAEKLAALYSIKIRELLHGSSLNVPLNPEVDTKPFEEAMQVFLRRDPGVFSEAKDSVCLEEGGAKAPSAPQARKPSLTDHCLRHAVKPNFCSGYGRKTCGFNHTCPFCQGKICQNKPGYLARHLASLRVPMEMVVREEGRSHKDKGGSFDWAPVEERRQDQVQRCLPATLGRRSFDGALGEAENPATLQSGSSKEVQQSLLTAFSSDARLPPASSLTPRILGIMSHKGFCQGDFLDERILADKSRYMSSWEDFVSEVIQFSSPLRQPFRDLSSTVTAGIWQRATLSAAEIAAYADGAYSSRCGHPDKALAEDAQQPDGFRLLGRLPAVPQWPQRPEPPAWDDAAHVRDLQRLLDKHAVKQKDGRFKVPGSHSAELHRLLEEETTKGFWTSYSWSEARQELGDFACWLYFGVQEPSKLRGCLDPEEANGPSMVLLPNQVLMAGLDGYLSLCQTVAAAFKKKGQLCGALPKITSTDKEGNIRIYVPRKLLFGPRGSPHVFCRVTDAVSAIAAVLLLIPNVPHVDDLVGVDTQDAIASAREAFVELHKLLNFRLKATKARPPRDAAGSASTFVALGALLSFDTTEHQRKLGLVCTVDMPQQKVKKYSDVITSTLAQRHLSAAVAGKCVGQWDHCSALALGKSGRAFTWPLRELSRGGQVSWRVLQAALVGFSIFMCASGPAPVHIPGTLARRAALIFVDAAGRANSYGLGGVAWGALSGVR</sequence>
<evidence type="ECO:0000313" key="2">
    <source>
        <dbReference type="Proteomes" id="UP000604046"/>
    </source>
</evidence>
<gene>
    <name evidence="1" type="ORF">SNAT2548_LOCUS719</name>
</gene>